<evidence type="ECO:0000256" key="1">
    <source>
        <dbReference type="ARBA" id="ARBA00004123"/>
    </source>
</evidence>
<evidence type="ECO:0000256" key="8">
    <source>
        <dbReference type="SAM" id="MobiDB-lite"/>
    </source>
</evidence>
<dbReference type="GO" id="GO:0006351">
    <property type="term" value="P:DNA-templated transcription"/>
    <property type="evidence" value="ECO:0007669"/>
    <property type="project" value="InterPro"/>
</dbReference>
<dbReference type="Gene3D" id="4.10.240.10">
    <property type="entry name" value="Zn(2)-C6 fungal-type DNA-binding domain"/>
    <property type="match status" value="1"/>
</dbReference>
<feature type="region of interest" description="Disordered" evidence="8">
    <location>
        <begin position="1"/>
        <end position="69"/>
    </location>
</feature>
<evidence type="ECO:0000256" key="7">
    <source>
        <dbReference type="ARBA" id="ARBA00023242"/>
    </source>
</evidence>
<evidence type="ECO:0000259" key="10">
    <source>
        <dbReference type="SMART" id="SM00906"/>
    </source>
</evidence>
<evidence type="ECO:0000256" key="6">
    <source>
        <dbReference type="ARBA" id="ARBA00023163"/>
    </source>
</evidence>
<feature type="compositionally biased region" description="Polar residues" evidence="8">
    <location>
        <begin position="30"/>
        <end position="52"/>
    </location>
</feature>
<dbReference type="EMBL" id="JAEPRA010000014">
    <property type="protein sequence ID" value="KAG2176047.1"/>
    <property type="molecule type" value="Genomic_DNA"/>
</dbReference>
<organism evidence="11 12">
    <name type="scientific">Umbelopsis vinacea</name>
    <dbReference type="NCBI Taxonomy" id="44442"/>
    <lineage>
        <taxon>Eukaryota</taxon>
        <taxon>Fungi</taxon>
        <taxon>Fungi incertae sedis</taxon>
        <taxon>Mucoromycota</taxon>
        <taxon>Mucoromycotina</taxon>
        <taxon>Umbelopsidomycetes</taxon>
        <taxon>Umbelopsidales</taxon>
        <taxon>Umbelopsidaceae</taxon>
        <taxon>Umbelopsis</taxon>
    </lineage>
</organism>
<keyword evidence="5" id="KW-0238">DNA-binding</keyword>
<accession>A0A8H7UC22</accession>
<feature type="compositionally biased region" description="Polar residues" evidence="8">
    <location>
        <begin position="13"/>
        <end position="24"/>
    </location>
</feature>
<evidence type="ECO:0000256" key="5">
    <source>
        <dbReference type="ARBA" id="ARBA00023125"/>
    </source>
</evidence>
<evidence type="ECO:0000313" key="11">
    <source>
        <dbReference type="EMBL" id="KAG2176047.1"/>
    </source>
</evidence>
<feature type="region of interest" description="Disordered" evidence="8">
    <location>
        <begin position="157"/>
        <end position="211"/>
    </location>
</feature>
<keyword evidence="2" id="KW-0479">Metal-binding</keyword>
<dbReference type="Proteomes" id="UP000612746">
    <property type="component" value="Unassembled WGS sequence"/>
</dbReference>
<feature type="non-terminal residue" evidence="11">
    <location>
        <position position="1"/>
    </location>
</feature>
<feature type="domain" description="Xylanolytic transcriptional activator regulatory" evidence="10">
    <location>
        <begin position="430"/>
        <end position="503"/>
    </location>
</feature>
<dbReference type="OrthoDB" id="2123952at2759"/>
<dbReference type="GO" id="GO:0008270">
    <property type="term" value="F:zinc ion binding"/>
    <property type="evidence" value="ECO:0007669"/>
    <property type="project" value="InterPro"/>
</dbReference>
<dbReference type="PANTHER" id="PTHR31313:SF81">
    <property type="entry name" value="TY1 ENHANCER ACTIVATOR"/>
    <property type="match status" value="1"/>
</dbReference>
<dbReference type="CDD" id="cd00067">
    <property type="entry name" value="GAL4"/>
    <property type="match status" value="1"/>
</dbReference>
<keyword evidence="4" id="KW-0805">Transcription regulation</keyword>
<dbReference type="GO" id="GO:0003677">
    <property type="term" value="F:DNA binding"/>
    <property type="evidence" value="ECO:0007669"/>
    <property type="project" value="UniProtKB-KW"/>
</dbReference>
<sequence length="806" mass="90616">MPPPTQAPHIANLMNNPYNPSGMNQLRPMTFNQQTPFEQSSPPQNARPYQSTLPPPQPGSPDDGRASKRVRVSRACDTCRRKKIRLLLLGTLTRCDFDNLAGAHACTTCVNAGWDCTFNEVAKKRGPPKGYIDSLEDRLKKMERLLENIAQSGNPAATAALRNGFGPDDSEVNETSVDEESSPPLRTATRSASSDHQSQAQISPPVKSDQMVIAPESPKQSEMVDGTMRGLTVPDPQKVCKYIGGSAGIHLFANKVYDAKTFGTKKIFFPDQSDNKEESGEIKDGGVFVVREQYDHEHARDLENAQLDMKGAMPPKDLVDLLIKTFFEESMINCPIIDQKEFMDAFEGRTTPPPSRMLMNAMFCVACRHLQSDHPVLTRHKLDSKRLYKLFTDRAAIAFTRQYFSPNVSTIQSLLLVISNPNFTVHGNPNWIWCGMVIRMAQDIGFHRCNGTFRVSPAQEDFARKLWWSTYITDRWTCAMLGRPLGISDADVDTEKPEANNEKDETFLHFIKLSEIVGEVLRRLYSAKAKAMGYGRKEVENVTELLRGMLLDWRKCLPERLNITDSEIASLRSQFSAQLRPDKAYAEKGPFMLYYFAVVILLNRPFIISGPNEHDNEASRRCTEAAKSIVDVARVVRIDDLMHFGHTAALTVMQAAFIHLYNAAKTTPKISADARKYLTTSQKIFAGVCSRWPDAPPIMGLIGKLQDSVDKIHAKKEPESLPRETKKVPEERPPVVPEQTPQMSVGKYYRHHVTWETLFANWPIEQFVASLSDAPPIAYDKMETEAKQPKSSNIPFWGAPSGYDWQ</sequence>
<dbReference type="InterPro" id="IPR001138">
    <property type="entry name" value="Zn2Cys6_DnaBD"/>
</dbReference>
<dbReference type="GO" id="GO:0000981">
    <property type="term" value="F:DNA-binding transcription factor activity, RNA polymerase II-specific"/>
    <property type="evidence" value="ECO:0007669"/>
    <property type="project" value="InterPro"/>
</dbReference>
<reference evidence="11" key="1">
    <citation type="submission" date="2020-12" db="EMBL/GenBank/DDBJ databases">
        <title>Metabolic potential, ecology and presence of endohyphal bacteria is reflected in genomic diversity of Mucoromycotina.</title>
        <authorList>
            <person name="Muszewska A."/>
            <person name="Okrasinska A."/>
            <person name="Steczkiewicz K."/>
            <person name="Drgas O."/>
            <person name="Orlowska M."/>
            <person name="Perlinska-Lenart U."/>
            <person name="Aleksandrzak-Piekarczyk T."/>
            <person name="Szatraj K."/>
            <person name="Zielenkiewicz U."/>
            <person name="Pilsyk S."/>
            <person name="Malc E."/>
            <person name="Mieczkowski P."/>
            <person name="Kruszewska J.S."/>
            <person name="Biernat P."/>
            <person name="Pawlowska J."/>
        </authorList>
    </citation>
    <scope>NUCLEOTIDE SEQUENCE</scope>
    <source>
        <strain evidence="11">WA0000051536</strain>
    </source>
</reference>
<feature type="domain" description="Zn(2)-C6 fungal-type" evidence="9">
    <location>
        <begin position="70"/>
        <end position="127"/>
    </location>
</feature>
<comment type="subcellular location">
    <subcellularLocation>
        <location evidence="1">Nucleus</location>
    </subcellularLocation>
</comment>
<dbReference type="SMART" id="SM00906">
    <property type="entry name" value="Fungal_trans"/>
    <property type="match status" value="1"/>
</dbReference>
<dbReference type="CDD" id="cd12148">
    <property type="entry name" value="fungal_TF_MHR"/>
    <property type="match status" value="1"/>
</dbReference>
<keyword evidence="6" id="KW-0804">Transcription</keyword>
<dbReference type="InterPro" id="IPR007219">
    <property type="entry name" value="XnlR_reg_dom"/>
</dbReference>
<comment type="caution">
    <text evidence="11">The sequence shown here is derived from an EMBL/GenBank/DDBJ whole genome shotgun (WGS) entry which is preliminary data.</text>
</comment>
<feature type="compositionally biased region" description="Acidic residues" evidence="8">
    <location>
        <begin position="168"/>
        <end position="181"/>
    </location>
</feature>
<evidence type="ECO:0000313" key="12">
    <source>
        <dbReference type="Proteomes" id="UP000612746"/>
    </source>
</evidence>
<dbReference type="InterPro" id="IPR051615">
    <property type="entry name" value="Transcr_Regulatory_Elem"/>
</dbReference>
<keyword evidence="3" id="KW-0862">Zinc</keyword>
<keyword evidence="7" id="KW-0539">Nucleus</keyword>
<evidence type="ECO:0000256" key="2">
    <source>
        <dbReference type="ARBA" id="ARBA00022723"/>
    </source>
</evidence>
<evidence type="ECO:0000259" key="9">
    <source>
        <dbReference type="SMART" id="SM00066"/>
    </source>
</evidence>
<evidence type="ECO:0000256" key="4">
    <source>
        <dbReference type="ARBA" id="ARBA00023015"/>
    </source>
</evidence>
<dbReference type="GO" id="GO:0005634">
    <property type="term" value="C:nucleus"/>
    <property type="evidence" value="ECO:0007669"/>
    <property type="project" value="UniProtKB-SubCell"/>
</dbReference>
<dbReference type="Pfam" id="PF04082">
    <property type="entry name" value="Fungal_trans"/>
    <property type="match status" value="1"/>
</dbReference>
<dbReference type="AlphaFoldDB" id="A0A8H7UC22"/>
<feature type="compositionally biased region" description="Basic and acidic residues" evidence="8">
    <location>
        <begin position="716"/>
        <end position="733"/>
    </location>
</feature>
<keyword evidence="12" id="KW-1185">Reference proteome</keyword>
<evidence type="ECO:0008006" key="13">
    <source>
        <dbReference type="Google" id="ProtNLM"/>
    </source>
</evidence>
<proteinExistence type="predicted"/>
<dbReference type="InterPro" id="IPR036864">
    <property type="entry name" value="Zn2-C6_fun-type_DNA-bd_sf"/>
</dbReference>
<feature type="compositionally biased region" description="Polar residues" evidence="8">
    <location>
        <begin position="188"/>
        <end position="202"/>
    </location>
</feature>
<evidence type="ECO:0000256" key="3">
    <source>
        <dbReference type="ARBA" id="ARBA00022833"/>
    </source>
</evidence>
<dbReference type="PANTHER" id="PTHR31313">
    <property type="entry name" value="TY1 ENHANCER ACTIVATOR"/>
    <property type="match status" value="1"/>
</dbReference>
<gene>
    <name evidence="11" type="ORF">INT44_000526</name>
</gene>
<feature type="region of interest" description="Disordered" evidence="8">
    <location>
        <begin position="716"/>
        <end position="740"/>
    </location>
</feature>
<protein>
    <recommendedName>
        <fullName evidence="13">Zn(2)-C6 fungal-type domain-containing protein</fullName>
    </recommendedName>
</protein>
<name>A0A8H7UC22_9FUNG</name>
<dbReference type="SUPFAM" id="SSF57701">
    <property type="entry name" value="Zn2/Cys6 DNA-binding domain"/>
    <property type="match status" value="1"/>
</dbReference>
<dbReference type="SMART" id="SM00066">
    <property type="entry name" value="GAL4"/>
    <property type="match status" value="1"/>
</dbReference>